<evidence type="ECO:0000256" key="3">
    <source>
        <dbReference type="ARBA" id="ARBA00022989"/>
    </source>
</evidence>
<dbReference type="PANTHER" id="PTHR30249:SF0">
    <property type="entry name" value="PLASTIDAL GLYCOLATE_GLYCERATE TRANSLOCATOR 1, CHLOROPLASTIC"/>
    <property type="match status" value="1"/>
</dbReference>
<dbReference type="PANTHER" id="PTHR30249">
    <property type="entry name" value="PUTATIVE SEROTONIN TRANSPORTER"/>
    <property type="match status" value="1"/>
</dbReference>
<feature type="transmembrane region" description="Helical" evidence="5">
    <location>
        <begin position="33"/>
        <end position="51"/>
    </location>
</feature>
<evidence type="ECO:0000313" key="6">
    <source>
        <dbReference type="EMBL" id="MBP2028907.1"/>
    </source>
</evidence>
<feature type="transmembrane region" description="Helical" evidence="5">
    <location>
        <begin position="93"/>
        <end position="116"/>
    </location>
</feature>
<evidence type="ECO:0000256" key="2">
    <source>
        <dbReference type="ARBA" id="ARBA00022692"/>
    </source>
</evidence>
<keyword evidence="4 5" id="KW-0472">Membrane</keyword>
<dbReference type="Pfam" id="PF04172">
    <property type="entry name" value="LrgB"/>
    <property type="match status" value="1"/>
</dbReference>
<feature type="transmembrane region" description="Helical" evidence="5">
    <location>
        <begin position="149"/>
        <end position="169"/>
    </location>
</feature>
<feature type="transmembrane region" description="Helical" evidence="5">
    <location>
        <begin position="6"/>
        <end position="26"/>
    </location>
</feature>
<feature type="transmembrane region" description="Helical" evidence="5">
    <location>
        <begin position="63"/>
        <end position="81"/>
    </location>
</feature>
<comment type="caution">
    <text evidence="6">The sequence shown here is derived from an EMBL/GenBank/DDBJ whole genome shotgun (WGS) entry which is preliminary data.</text>
</comment>
<keyword evidence="3 5" id="KW-1133">Transmembrane helix</keyword>
<evidence type="ECO:0000256" key="1">
    <source>
        <dbReference type="ARBA" id="ARBA00004141"/>
    </source>
</evidence>
<comment type="subcellular location">
    <subcellularLocation>
        <location evidence="1">Membrane</location>
        <topology evidence="1">Multi-pass membrane protein</topology>
    </subcellularLocation>
</comment>
<dbReference type="InterPro" id="IPR007300">
    <property type="entry name" value="CidB/LrgB"/>
</dbReference>
<feature type="transmembrane region" description="Helical" evidence="5">
    <location>
        <begin position="209"/>
        <end position="230"/>
    </location>
</feature>
<proteinExistence type="predicted"/>
<dbReference type="GO" id="GO:0016787">
    <property type="term" value="F:hydrolase activity"/>
    <property type="evidence" value="ECO:0007669"/>
    <property type="project" value="UniProtKB-KW"/>
</dbReference>
<reference evidence="6 7" key="1">
    <citation type="submission" date="2021-03" db="EMBL/GenBank/DDBJ databases">
        <title>Genomic Encyclopedia of Type Strains, Phase IV (KMG-IV): sequencing the most valuable type-strain genomes for metagenomic binning, comparative biology and taxonomic classification.</title>
        <authorList>
            <person name="Goeker M."/>
        </authorList>
    </citation>
    <scope>NUCLEOTIDE SEQUENCE [LARGE SCALE GENOMIC DNA]</scope>
    <source>
        <strain evidence="6 7">DSM 27512</strain>
    </source>
</reference>
<accession>A0ABS4KMA0</accession>
<protein>
    <submittedName>
        <fullName evidence="6">Murein hydrolase (TIGR00659 family)</fullName>
    </submittedName>
</protein>
<name>A0ABS4KMA0_9FIRM</name>
<dbReference type="EMBL" id="JAGGLI010000047">
    <property type="protein sequence ID" value="MBP2028907.1"/>
    <property type="molecule type" value="Genomic_DNA"/>
</dbReference>
<feature type="transmembrane region" description="Helical" evidence="5">
    <location>
        <begin position="178"/>
        <end position="197"/>
    </location>
</feature>
<evidence type="ECO:0000313" key="7">
    <source>
        <dbReference type="Proteomes" id="UP001314903"/>
    </source>
</evidence>
<dbReference type="RefSeq" id="WP_330623495.1">
    <property type="nucleotide sequence ID" value="NZ_JAGGLI010000047.1"/>
</dbReference>
<dbReference type="Proteomes" id="UP001314903">
    <property type="component" value="Unassembled WGS sequence"/>
</dbReference>
<keyword evidence="2 5" id="KW-0812">Transmembrane</keyword>
<keyword evidence="7" id="KW-1185">Reference proteome</keyword>
<keyword evidence="6" id="KW-0378">Hydrolase</keyword>
<gene>
    <name evidence="6" type="ORF">J2Z35_002745</name>
</gene>
<organism evidence="6 7">
    <name type="scientific">Acetoanaerobium pronyense</name>
    <dbReference type="NCBI Taxonomy" id="1482736"/>
    <lineage>
        <taxon>Bacteria</taxon>
        <taxon>Bacillati</taxon>
        <taxon>Bacillota</taxon>
        <taxon>Clostridia</taxon>
        <taxon>Peptostreptococcales</taxon>
        <taxon>Filifactoraceae</taxon>
        <taxon>Acetoanaerobium</taxon>
    </lineage>
</organism>
<evidence type="ECO:0000256" key="4">
    <source>
        <dbReference type="ARBA" id="ARBA00023136"/>
    </source>
</evidence>
<sequence length="234" mass="24534">MDIIVENQFFGLALSIIAFQIGLLIYGRFRLPIFNPLLIAAGLIIGILIVFDIDVEKYNKGANIIHMFLGPATVLLAVPLYRQIEKVKENALPILLGITLGSLSSIISVALFSRLLGLDEILLRSLVAKSVTTPIGIEVTNSLGGLPPVTVLSIIITGITGAAIGPALCKLLGIKNKIAVGVALGTASHGVGTSKALELGETEGAMSSLSIGLAGLITVFLMPIVFPFVLKIIN</sequence>
<evidence type="ECO:0000256" key="5">
    <source>
        <dbReference type="SAM" id="Phobius"/>
    </source>
</evidence>